<protein>
    <submittedName>
        <fullName evidence="2">Uncharacterized protein</fullName>
    </submittedName>
</protein>
<feature type="region of interest" description="Disordered" evidence="1">
    <location>
        <begin position="171"/>
        <end position="209"/>
    </location>
</feature>
<name>A0A160P7C0_STRLU</name>
<dbReference type="AlphaFoldDB" id="A0A160P7C0"/>
<feature type="compositionally biased region" description="Gly residues" evidence="1">
    <location>
        <begin position="171"/>
        <end position="185"/>
    </location>
</feature>
<proteinExistence type="predicted"/>
<dbReference type="KEGG" id="slau:SLA_6092"/>
<feature type="compositionally biased region" description="Low complexity" evidence="1">
    <location>
        <begin position="430"/>
        <end position="441"/>
    </location>
</feature>
<keyword evidence="3" id="KW-1185">Reference proteome</keyword>
<evidence type="ECO:0000313" key="3">
    <source>
        <dbReference type="Proteomes" id="UP000217676"/>
    </source>
</evidence>
<sequence>MTYVVTVETCIPDGAAELDALGRFGAVVLLERGFDSVAGVEGPDGVAVDVFDVTVAAHPGGAVLTVNVGAPTLETAEDAAGAVTQEVLDRVEPLAGWLVLSSEVRLHTGLAQQSLAAADGPGAPPSDPALRRARHAGRPAIGPQTPRPWRTPRTEDGEGFDVLDVLASLDGRGGTGGTGGAGGFRGVDDDRDPWDLAGLGEGDGADGTGYDEDADLWADVLEEAPDPEAELRSMAFRLHAFDPAVFGAPEDTAALAAGALVHAAEVLIDELYDDVQALAEEDTDVASCESHLWHLDRLPVRPRARYDELFARRFLVTAVALTTRFTDGSFRRLGCPAEELVLHFLLEQARVALDLYGLLDDAVATALDRFGAHVRQAGGPGPHPRRRAGAESGADGWFAPFGEERYVHPYALDAYETDAEPESGRGRGPEPGLEPESGTEPGPEPELDSDDFGNPGDL</sequence>
<accession>A0A160P7C0</accession>
<feature type="region of interest" description="Disordered" evidence="1">
    <location>
        <begin position="374"/>
        <end position="396"/>
    </location>
</feature>
<dbReference type="RefSeq" id="WP_359885530.1">
    <property type="nucleotide sequence ID" value="NZ_JBEYHT010000102.1"/>
</dbReference>
<gene>
    <name evidence="2" type="ORF">SLA_6092</name>
</gene>
<reference evidence="2 3" key="1">
    <citation type="journal article" date="2016" name="Genome Announc.">
        <title>Complete Genome Sequence of Thiostrepton-Producing Streptomyces laurentii ATCC 31255.</title>
        <authorList>
            <person name="Doi K."/>
            <person name="Fujino Y."/>
            <person name="Nagayoshi Y."/>
            <person name="Ohshima T."/>
            <person name="Ogata S."/>
        </authorList>
    </citation>
    <scope>NUCLEOTIDE SEQUENCE [LARGE SCALE GENOMIC DNA]</scope>
    <source>
        <strain evidence="2 3">ATCC 31255</strain>
    </source>
</reference>
<evidence type="ECO:0000256" key="1">
    <source>
        <dbReference type="SAM" id="MobiDB-lite"/>
    </source>
</evidence>
<evidence type="ECO:0000313" key="2">
    <source>
        <dbReference type="EMBL" id="BAU86961.1"/>
    </source>
</evidence>
<organism evidence="2 3">
    <name type="scientific">Streptomyces laurentii</name>
    <dbReference type="NCBI Taxonomy" id="39478"/>
    <lineage>
        <taxon>Bacteria</taxon>
        <taxon>Bacillati</taxon>
        <taxon>Actinomycetota</taxon>
        <taxon>Actinomycetes</taxon>
        <taxon>Kitasatosporales</taxon>
        <taxon>Streptomycetaceae</taxon>
        <taxon>Streptomyces</taxon>
    </lineage>
</organism>
<feature type="region of interest" description="Disordered" evidence="1">
    <location>
        <begin position="410"/>
        <end position="458"/>
    </location>
</feature>
<feature type="region of interest" description="Disordered" evidence="1">
    <location>
        <begin position="136"/>
        <end position="158"/>
    </location>
</feature>
<dbReference type="EMBL" id="AP017424">
    <property type="protein sequence ID" value="BAU86961.1"/>
    <property type="molecule type" value="Genomic_DNA"/>
</dbReference>
<dbReference type="Proteomes" id="UP000217676">
    <property type="component" value="Chromosome"/>
</dbReference>